<feature type="transmembrane region" description="Helical" evidence="1">
    <location>
        <begin position="199"/>
        <end position="217"/>
    </location>
</feature>
<feature type="chain" id="PRO_5018991326" evidence="2">
    <location>
        <begin position="21"/>
        <end position="256"/>
    </location>
</feature>
<dbReference type="SMART" id="SM00014">
    <property type="entry name" value="acidPPc"/>
    <property type="match status" value="1"/>
</dbReference>
<feature type="transmembrane region" description="Helical" evidence="1">
    <location>
        <begin position="172"/>
        <end position="190"/>
    </location>
</feature>
<accession>A0A413V905</accession>
<dbReference type="CDD" id="cd03394">
    <property type="entry name" value="PAP2_like_5"/>
    <property type="match status" value="1"/>
</dbReference>
<dbReference type="Pfam" id="PF01569">
    <property type="entry name" value="PAP2"/>
    <property type="match status" value="1"/>
</dbReference>
<evidence type="ECO:0000256" key="2">
    <source>
        <dbReference type="SAM" id="SignalP"/>
    </source>
</evidence>
<protein>
    <submittedName>
        <fullName evidence="4">Phosphatase PAP2 family protein</fullName>
    </submittedName>
</protein>
<keyword evidence="2" id="KW-0732">Signal</keyword>
<proteinExistence type="predicted"/>
<name>A0A413V905_9BACE</name>
<evidence type="ECO:0000313" key="4">
    <source>
        <dbReference type="EMBL" id="RHB30040.1"/>
    </source>
</evidence>
<dbReference type="Gene3D" id="1.20.144.10">
    <property type="entry name" value="Phosphatidic acid phosphatase type 2/haloperoxidase"/>
    <property type="match status" value="1"/>
</dbReference>
<evidence type="ECO:0000313" key="5">
    <source>
        <dbReference type="Proteomes" id="UP000284379"/>
    </source>
</evidence>
<dbReference type="Proteomes" id="UP000284379">
    <property type="component" value="Unassembled WGS sequence"/>
</dbReference>
<dbReference type="InterPro" id="IPR036938">
    <property type="entry name" value="PAP2/HPO_sf"/>
</dbReference>
<keyword evidence="1" id="KW-1133">Transmembrane helix</keyword>
<feature type="transmembrane region" description="Helical" evidence="1">
    <location>
        <begin position="44"/>
        <end position="61"/>
    </location>
</feature>
<dbReference type="InterPro" id="IPR000326">
    <property type="entry name" value="PAP2/HPO"/>
</dbReference>
<dbReference type="SUPFAM" id="SSF48317">
    <property type="entry name" value="Acid phosphatase/Vanadium-dependent haloperoxidase"/>
    <property type="match status" value="1"/>
</dbReference>
<keyword evidence="1" id="KW-0472">Membrane</keyword>
<reference evidence="4 5" key="1">
    <citation type="submission" date="2018-08" db="EMBL/GenBank/DDBJ databases">
        <title>A genome reference for cultivated species of the human gut microbiota.</title>
        <authorList>
            <person name="Zou Y."/>
            <person name="Xue W."/>
            <person name="Luo G."/>
        </authorList>
    </citation>
    <scope>NUCLEOTIDE SEQUENCE [LARGE SCALE GENOMIC DNA]</scope>
    <source>
        <strain evidence="4 5">AM40-30BH</strain>
    </source>
</reference>
<sequence length="256" mass="28716">MKIKLFFLLMILLYPFQLWAQTASTDSLKITERGYSFRPSQLILPASLITVGALGVANPWLRSLNREVRDDIAGWRNGRYFHADDYIQYVPVIANFGLSLLGAKAKHSYVDRVLITATSYAAMGIMVNAVKWAVDEQRPDGTAFNSFPSGHTATVFMGAELVRMEYKDSSPLYGIGAYTIACGVAFLRLYNERHWCNDVLAGAGIGILSARIGYWLLPFEKKLFGLDKKKSRVNLAASPYYNHFSKEYGGMIVVRF</sequence>
<dbReference type="RefSeq" id="WP_002559167.1">
    <property type="nucleotide sequence ID" value="NZ_CABJFV010000029.1"/>
</dbReference>
<gene>
    <name evidence="4" type="ORF">DW888_19375</name>
</gene>
<dbReference type="AlphaFoldDB" id="A0A413V905"/>
<evidence type="ECO:0000256" key="1">
    <source>
        <dbReference type="SAM" id="Phobius"/>
    </source>
</evidence>
<feature type="signal peptide" evidence="2">
    <location>
        <begin position="1"/>
        <end position="20"/>
    </location>
</feature>
<keyword evidence="1" id="KW-0812">Transmembrane</keyword>
<dbReference type="EMBL" id="QSGO01000029">
    <property type="protein sequence ID" value="RHB30040.1"/>
    <property type="molecule type" value="Genomic_DNA"/>
</dbReference>
<comment type="caution">
    <text evidence="4">The sequence shown here is derived from an EMBL/GenBank/DDBJ whole genome shotgun (WGS) entry which is preliminary data.</text>
</comment>
<feature type="domain" description="Phosphatidic acid phosphatase type 2/haloperoxidase" evidence="3">
    <location>
        <begin position="114"/>
        <end position="214"/>
    </location>
</feature>
<evidence type="ECO:0000259" key="3">
    <source>
        <dbReference type="SMART" id="SM00014"/>
    </source>
</evidence>
<organism evidence="4 5">
    <name type="scientific">Bacteroides nordii</name>
    <dbReference type="NCBI Taxonomy" id="291645"/>
    <lineage>
        <taxon>Bacteria</taxon>
        <taxon>Pseudomonadati</taxon>
        <taxon>Bacteroidota</taxon>
        <taxon>Bacteroidia</taxon>
        <taxon>Bacteroidales</taxon>
        <taxon>Bacteroidaceae</taxon>
        <taxon>Bacteroides</taxon>
    </lineage>
</organism>